<name>A0A8H5CVD8_9AGAR</name>
<sequence>MGHQSPHMPLLQSRPQFADSEFSARDLVLTILKVLGSDPDHTASIIVGLVALLDEVRRGKRRGEGSACQPRVAMLTPTASRIYHGLLCFSPLPLHPPQVLHLCLIRLTWSYTARRPASVPYTNNTPRWRLFVYVPETRSQD</sequence>
<protein>
    <submittedName>
        <fullName evidence="1">Uncharacterized protein</fullName>
    </submittedName>
</protein>
<evidence type="ECO:0000313" key="2">
    <source>
        <dbReference type="Proteomes" id="UP000559027"/>
    </source>
</evidence>
<dbReference type="AlphaFoldDB" id="A0A8H5CVD8"/>
<organism evidence="1 2">
    <name type="scientific">Leucocoprinus leucothites</name>
    <dbReference type="NCBI Taxonomy" id="201217"/>
    <lineage>
        <taxon>Eukaryota</taxon>
        <taxon>Fungi</taxon>
        <taxon>Dikarya</taxon>
        <taxon>Basidiomycota</taxon>
        <taxon>Agaricomycotina</taxon>
        <taxon>Agaricomycetes</taxon>
        <taxon>Agaricomycetidae</taxon>
        <taxon>Agaricales</taxon>
        <taxon>Agaricineae</taxon>
        <taxon>Agaricaceae</taxon>
        <taxon>Leucocoprinus</taxon>
    </lineage>
</organism>
<gene>
    <name evidence="1" type="ORF">D9756_010312</name>
</gene>
<reference evidence="1 2" key="1">
    <citation type="journal article" date="2020" name="ISME J.">
        <title>Uncovering the hidden diversity of litter-decomposition mechanisms in mushroom-forming fungi.</title>
        <authorList>
            <person name="Floudas D."/>
            <person name="Bentzer J."/>
            <person name="Ahren D."/>
            <person name="Johansson T."/>
            <person name="Persson P."/>
            <person name="Tunlid A."/>
        </authorList>
    </citation>
    <scope>NUCLEOTIDE SEQUENCE [LARGE SCALE GENOMIC DNA]</scope>
    <source>
        <strain evidence="1 2">CBS 146.42</strain>
    </source>
</reference>
<evidence type="ECO:0000313" key="1">
    <source>
        <dbReference type="EMBL" id="KAF5347776.1"/>
    </source>
</evidence>
<dbReference type="Proteomes" id="UP000559027">
    <property type="component" value="Unassembled WGS sequence"/>
</dbReference>
<keyword evidence="2" id="KW-1185">Reference proteome</keyword>
<dbReference type="EMBL" id="JAACJO010000023">
    <property type="protein sequence ID" value="KAF5347776.1"/>
    <property type="molecule type" value="Genomic_DNA"/>
</dbReference>
<comment type="caution">
    <text evidence="1">The sequence shown here is derived from an EMBL/GenBank/DDBJ whole genome shotgun (WGS) entry which is preliminary data.</text>
</comment>
<accession>A0A8H5CVD8</accession>
<proteinExistence type="predicted"/>